<evidence type="ECO:0000259" key="14">
    <source>
        <dbReference type="Pfam" id="PF04039"/>
    </source>
</evidence>
<feature type="domain" description="MrpA C-terminal/MbhD" evidence="15">
    <location>
        <begin position="610"/>
        <end position="670"/>
    </location>
</feature>
<evidence type="ECO:0000256" key="6">
    <source>
        <dbReference type="ARBA" id="ARBA00022989"/>
    </source>
</evidence>
<evidence type="ECO:0000256" key="10">
    <source>
        <dbReference type="SAM" id="MobiDB-lite"/>
    </source>
</evidence>
<feature type="transmembrane region" description="Helical" evidence="11">
    <location>
        <begin position="128"/>
        <end position="145"/>
    </location>
</feature>
<feature type="transmembrane region" description="Helical" evidence="11">
    <location>
        <begin position="495"/>
        <end position="519"/>
    </location>
</feature>
<feature type="transmembrane region" description="Helical" evidence="11">
    <location>
        <begin position="831"/>
        <end position="854"/>
    </location>
</feature>
<feature type="domain" description="NADH:quinone oxidoreductase/Mrp antiporter transmembrane" evidence="12">
    <location>
        <begin position="126"/>
        <end position="407"/>
    </location>
</feature>
<dbReference type="Pfam" id="PF04039">
    <property type="entry name" value="MnhB"/>
    <property type="match status" value="1"/>
</dbReference>
<accession>A0A7Z9C7N4</accession>
<dbReference type="NCBIfam" id="NF009284">
    <property type="entry name" value="PRK12644.1"/>
    <property type="match status" value="1"/>
</dbReference>
<dbReference type="Pfam" id="PF00662">
    <property type="entry name" value="Proton_antipo_N"/>
    <property type="match status" value="1"/>
</dbReference>
<feature type="region of interest" description="Disordered" evidence="10">
    <location>
        <begin position="975"/>
        <end position="1082"/>
    </location>
</feature>
<proteinExistence type="predicted"/>
<feature type="transmembrane region" description="Helical" evidence="11">
    <location>
        <begin position="157"/>
        <end position="179"/>
    </location>
</feature>
<comment type="caution">
    <text evidence="17">The sequence shown here is derived from an EMBL/GenBank/DDBJ whole genome shotgun (WGS) entry which is preliminary data.</text>
</comment>
<evidence type="ECO:0000256" key="8">
    <source>
        <dbReference type="ARBA" id="ARBA00023136"/>
    </source>
</evidence>
<feature type="transmembrane region" description="Helical" evidence="11">
    <location>
        <begin position="648"/>
        <end position="666"/>
    </location>
</feature>
<feature type="transmembrane region" description="Helical" evidence="11">
    <location>
        <begin position="24"/>
        <end position="44"/>
    </location>
</feature>
<dbReference type="PANTHER" id="PTHR43373:SF1">
    <property type="entry name" value="NA(+)_H(+) ANTIPORTER SUBUNIT A"/>
    <property type="match status" value="1"/>
</dbReference>
<dbReference type="EMBL" id="UYIO01000001">
    <property type="protein sequence ID" value="VDG75544.1"/>
    <property type="molecule type" value="Genomic_DNA"/>
</dbReference>
<dbReference type="GO" id="GO:0006811">
    <property type="term" value="P:monoatomic ion transport"/>
    <property type="evidence" value="ECO:0007669"/>
    <property type="project" value="UniProtKB-KW"/>
</dbReference>
<comment type="subcellular location">
    <subcellularLocation>
        <location evidence="1">Cell membrane</location>
        <topology evidence="1">Multi-pass membrane protein</topology>
    </subcellularLocation>
    <subcellularLocation>
        <location evidence="9">Membrane</location>
        <topology evidence="9">Multi-pass membrane protein</topology>
    </subcellularLocation>
</comment>
<gene>
    <name evidence="17" type="primary">mrpA</name>
    <name evidence="17" type="ORF">NCTC10327_00250</name>
</gene>
<feature type="compositionally biased region" description="Low complexity" evidence="10">
    <location>
        <begin position="1030"/>
        <end position="1051"/>
    </location>
</feature>
<keyword evidence="7" id="KW-0406">Ion transport</keyword>
<evidence type="ECO:0000259" key="16">
    <source>
        <dbReference type="Pfam" id="PF20501"/>
    </source>
</evidence>
<keyword evidence="8 11" id="KW-0472">Membrane</keyword>
<dbReference type="PANTHER" id="PTHR43373">
    <property type="entry name" value="NA(+)/H(+) ANTIPORTER SUBUNIT"/>
    <property type="match status" value="1"/>
</dbReference>
<dbReference type="InterPro" id="IPR001516">
    <property type="entry name" value="Proton_antipo_N"/>
</dbReference>
<keyword evidence="5 9" id="KW-0812">Transmembrane</keyword>
<feature type="transmembrane region" description="Helical" evidence="11">
    <location>
        <begin position="104"/>
        <end position="122"/>
    </location>
</feature>
<feature type="transmembrane region" description="Helical" evidence="11">
    <location>
        <begin position="273"/>
        <end position="293"/>
    </location>
</feature>
<dbReference type="InterPro" id="IPR025383">
    <property type="entry name" value="MrpA_C/MbhD"/>
</dbReference>
<feature type="transmembrane region" description="Helical" evidence="11">
    <location>
        <begin position="566"/>
        <end position="588"/>
    </location>
</feature>
<feature type="transmembrane region" description="Helical" evidence="11">
    <location>
        <begin position="860"/>
        <end position="879"/>
    </location>
</feature>
<organism evidence="17 18">
    <name type="scientific">Actinobaculum suis</name>
    <dbReference type="NCBI Taxonomy" id="1657"/>
    <lineage>
        <taxon>Bacteria</taxon>
        <taxon>Bacillati</taxon>
        <taxon>Actinomycetota</taxon>
        <taxon>Actinomycetes</taxon>
        <taxon>Actinomycetales</taxon>
        <taxon>Actinomycetaceae</taxon>
        <taxon>Actinobaculum</taxon>
    </lineage>
</organism>
<dbReference type="Pfam" id="PF20501">
    <property type="entry name" value="MbhE"/>
    <property type="match status" value="1"/>
</dbReference>
<feature type="transmembrane region" description="Helical" evidence="11">
    <location>
        <begin position="743"/>
        <end position="762"/>
    </location>
</feature>
<sequence>MPVLLPLFFLGALCAPLIMSRGRGGFAALSLIPSAAFIWLLTLIPRTARGDFYTVDIPWIPQIGLNLDIRIDVLSLVLALIASGVGGVVLFYSARYFSREASYLGRFGAIFLAFAGAMLGLVTTDNTLALYVYWELTTICSFLLIGHYSDRASSRRAAVQALVVTTFGGLAMLAGIAILGEAEGGSYSAAALIEAAQTGRLAPQQPGLITAAIVLLLLGALSKSALIPFHFWLPAAMAAPTPVSAYLHAASMVKAGVYLVARFAPGFASNPVWHWLVTITGVVTLLLGGYRALKQTDIKLVIAFGTVSQLGLIMLFVGYGEPTMLLAGMMLLLGHSLFKSALFLSVGVVDVCTGTRDLRELSGVGKQMPKVAICAALADMSMMGLPPFAAFVAKEAALTHLWGGTLADTLVLLGIAAGSALTVAYGLRFWWGAFMSKPGVAPTPVRPASYVMVIPVAVLSLLGLVAGLATEPLNKFLSVHIDQYVPAGSYGELHLWSGITGPFVLTLAIIAAGIAIFAVREQWTAWGRAHRFPLSMESIYHRIISSLERGSTIVTSRTQTGSLPGYVQTIFWTLVIGLLVAIAVGTPILPEGVRAWDGSVQALVAIVGCGGAILAARARHRLKAVILMGVAGYAVALTYELYGAPDLALTQVLSETLTLVVFVLVLRRMPIYFSSRRRHRFQVRRIALSVLVGVLFAGLAMLMAGARIHAPVSQNFAAEGFSFGYGKNIVNVTLVDIRAWDTMGEISVIVAAAVGIASLLFIRDRAGGTDRLRNVLGLYNENRKQQQEEMARDPQSYLMHALRRDENERKEGRGRRWLASDRRPGVTSRPIMLQIGTRVVFHSIIIVSLFFLFSGHNLPGGGFAGGLLAGIALVLRYLAGGRFELGVSLPVLPAHLTGFGLALATLACLAPIVLGGTPLQTARVDLNIPIFGDVHFTTALVFDTGVYLVVLGLVHEILRSLGAEIDRHGEREAGLLPTEPRLVPAADSRRDLREEMQSHEEARQRAETMGTYSPLPFRAKGSGANGSAGGTPAKATATATANGSAPAAVAPNRGANSASAAPTAKGSAPTEPTPSETGGNRD</sequence>
<feature type="transmembrane region" description="Helical" evidence="11">
    <location>
        <begin position="300"/>
        <end position="319"/>
    </location>
</feature>
<evidence type="ECO:0000256" key="2">
    <source>
        <dbReference type="ARBA" id="ARBA00022448"/>
    </source>
</evidence>
<feature type="transmembrane region" description="Helical" evidence="11">
    <location>
        <begin position="600"/>
        <end position="617"/>
    </location>
</feature>
<feature type="transmembrane region" description="Helical" evidence="11">
    <location>
        <begin position="624"/>
        <end position="642"/>
    </location>
</feature>
<feature type="domain" description="Na+/H+ antiporter MnhB subunit-related protein" evidence="14">
    <location>
        <begin position="832"/>
        <end position="954"/>
    </location>
</feature>
<evidence type="ECO:0000259" key="12">
    <source>
        <dbReference type="Pfam" id="PF00361"/>
    </source>
</evidence>
<dbReference type="InterPro" id="IPR007182">
    <property type="entry name" value="MnhB"/>
</dbReference>
<dbReference type="PRINTS" id="PR01434">
    <property type="entry name" value="NADHDHGNASE5"/>
</dbReference>
<dbReference type="AlphaFoldDB" id="A0A7Z9C7N4"/>
<feature type="compositionally biased region" description="Basic and acidic residues" evidence="10">
    <location>
        <begin position="987"/>
        <end position="1006"/>
    </location>
</feature>
<evidence type="ECO:0000256" key="3">
    <source>
        <dbReference type="ARBA" id="ARBA00022449"/>
    </source>
</evidence>
<dbReference type="InterPro" id="IPR046806">
    <property type="entry name" value="MrpA_C/MbhE"/>
</dbReference>
<evidence type="ECO:0000256" key="7">
    <source>
        <dbReference type="ARBA" id="ARBA00023065"/>
    </source>
</evidence>
<evidence type="ECO:0000256" key="11">
    <source>
        <dbReference type="SAM" id="Phobius"/>
    </source>
</evidence>
<feature type="transmembrane region" description="Helical" evidence="11">
    <location>
        <begin position="208"/>
        <end position="233"/>
    </location>
</feature>
<dbReference type="GO" id="GO:0005886">
    <property type="term" value="C:plasma membrane"/>
    <property type="evidence" value="ECO:0007669"/>
    <property type="project" value="UniProtKB-SubCell"/>
</dbReference>
<feature type="transmembrane region" description="Helical" evidence="11">
    <location>
        <begin position="448"/>
        <end position="469"/>
    </location>
</feature>
<dbReference type="InterPro" id="IPR001750">
    <property type="entry name" value="ND/Mrp_TM"/>
</dbReference>
<protein>
    <submittedName>
        <fullName evidence="17">Monovalent cation/H+ antiporter subunit A</fullName>
    </submittedName>
</protein>
<dbReference type="InterPro" id="IPR050616">
    <property type="entry name" value="CPA3_Na-H_Antiporter_A"/>
</dbReference>
<feature type="compositionally biased region" description="Polar residues" evidence="10">
    <location>
        <begin position="1073"/>
        <end position="1082"/>
    </location>
</feature>
<evidence type="ECO:0000256" key="4">
    <source>
        <dbReference type="ARBA" id="ARBA00022475"/>
    </source>
</evidence>
<dbReference type="Proteomes" id="UP000269974">
    <property type="component" value="Unassembled WGS sequence"/>
</dbReference>
<feature type="domain" description="NADH-Ubiquinone oxidoreductase (complex I) chain 5 N-terminal" evidence="13">
    <location>
        <begin position="60"/>
        <end position="103"/>
    </location>
</feature>
<keyword evidence="4" id="KW-1003">Cell membrane</keyword>
<keyword evidence="2" id="KW-0813">Transport</keyword>
<feature type="domain" description="MrpA C-terminal/MbhE" evidence="16">
    <location>
        <begin position="683"/>
        <end position="760"/>
    </location>
</feature>
<evidence type="ECO:0000259" key="15">
    <source>
        <dbReference type="Pfam" id="PF13244"/>
    </source>
</evidence>
<evidence type="ECO:0000259" key="13">
    <source>
        <dbReference type="Pfam" id="PF00662"/>
    </source>
</evidence>
<name>A0A7Z9C7N4_9ACTO</name>
<evidence type="ECO:0000256" key="9">
    <source>
        <dbReference type="RuleBase" id="RU000320"/>
    </source>
</evidence>
<evidence type="ECO:0000256" key="1">
    <source>
        <dbReference type="ARBA" id="ARBA00004651"/>
    </source>
</evidence>
<dbReference type="GO" id="GO:0015297">
    <property type="term" value="F:antiporter activity"/>
    <property type="evidence" value="ECO:0007669"/>
    <property type="project" value="UniProtKB-KW"/>
</dbReference>
<feature type="transmembrane region" description="Helical" evidence="11">
    <location>
        <begin position="73"/>
        <end position="92"/>
    </location>
</feature>
<feature type="transmembrane region" description="Helical" evidence="11">
    <location>
        <begin position="686"/>
        <end position="706"/>
    </location>
</feature>
<reference evidence="17 18" key="1">
    <citation type="submission" date="2018-11" db="EMBL/GenBank/DDBJ databases">
        <authorList>
            <consortium name="Pathogen Informatics"/>
        </authorList>
    </citation>
    <scope>NUCLEOTIDE SEQUENCE [LARGE SCALE GENOMIC DNA]</scope>
    <source>
        <strain evidence="17 18">NCTC10327</strain>
    </source>
</reference>
<evidence type="ECO:0000313" key="17">
    <source>
        <dbReference type="EMBL" id="VDG75544.1"/>
    </source>
</evidence>
<feature type="transmembrane region" description="Helical" evidence="11">
    <location>
        <begin position="371"/>
        <end position="393"/>
    </location>
</feature>
<feature type="transmembrane region" description="Helical" evidence="11">
    <location>
        <begin position="934"/>
        <end position="954"/>
    </location>
</feature>
<keyword evidence="6 11" id="KW-1133">Transmembrane helix</keyword>
<evidence type="ECO:0000256" key="5">
    <source>
        <dbReference type="ARBA" id="ARBA00022692"/>
    </source>
</evidence>
<feature type="transmembrane region" description="Helical" evidence="11">
    <location>
        <begin position="891"/>
        <end position="914"/>
    </location>
</feature>
<dbReference type="Pfam" id="PF13244">
    <property type="entry name" value="MbhD"/>
    <property type="match status" value="1"/>
</dbReference>
<evidence type="ECO:0000313" key="18">
    <source>
        <dbReference type="Proteomes" id="UP000269974"/>
    </source>
</evidence>
<dbReference type="RefSeq" id="WP_185933619.1">
    <property type="nucleotide sequence ID" value="NZ_UYIO01000001.1"/>
</dbReference>
<feature type="transmembrane region" description="Helical" evidence="11">
    <location>
        <begin position="405"/>
        <end position="427"/>
    </location>
</feature>
<dbReference type="Pfam" id="PF00361">
    <property type="entry name" value="Proton_antipo_M"/>
    <property type="match status" value="1"/>
</dbReference>
<keyword evidence="3" id="KW-0050">Antiport</keyword>
<feature type="transmembrane region" description="Helical" evidence="11">
    <location>
        <begin position="325"/>
        <end position="351"/>
    </location>
</feature>